<proteinExistence type="predicted"/>
<organism evidence="2 3">
    <name type="scientific">Planomicrobium stackebrandtii</name>
    <dbReference type="NCBI Taxonomy" id="253160"/>
    <lineage>
        <taxon>Bacteria</taxon>
        <taxon>Bacillati</taxon>
        <taxon>Bacillota</taxon>
        <taxon>Bacilli</taxon>
        <taxon>Bacillales</taxon>
        <taxon>Caryophanaceae</taxon>
        <taxon>Planomicrobium</taxon>
    </lineage>
</organism>
<evidence type="ECO:0008006" key="4">
    <source>
        <dbReference type="Google" id="ProtNLM"/>
    </source>
</evidence>
<dbReference type="EMBL" id="JAUSWB010000003">
    <property type="protein sequence ID" value="MDQ0428655.1"/>
    <property type="molecule type" value="Genomic_DNA"/>
</dbReference>
<sequence>MARYIEILTQSKDIAGDLLKYNNEIYGKSLAENKEMHRLQYRLNELGKLKDEEAVDRYNELVDIRHETLIQYFSQEKERKDAIRKDLHEQLEKKVKETGEEKEEDYASQSYFPGVKVR</sequence>
<gene>
    <name evidence="2" type="ORF">QOZ98_001481</name>
</gene>
<name>A0ABU0GTH2_9BACL</name>
<protein>
    <recommendedName>
        <fullName evidence="4">Flagellar FliJ protein</fullName>
    </recommendedName>
</protein>
<keyword evidence="3" id="KW-1185">Reference proteome</keyword>
<evidence type="ECO:0000313" key="3">
    <source>
        <dbReference type="Proteomes" id="UP001241988"/>
    </source>
</evidence>
<comment type="caution">
    <text evidence="2">The sequence shown here is derived from an EMBL/GenBank/DDBJ whole genome shotgun (WGS) entry which is preliminary data.</text>
</comment>
<accession>A0ABU0GTH2</accession>
<reference evidence="2 3" key="1">
    <citation type="submission" date="2023-07" db="EMBL/GenBank/DDBJ databases">
        <title>Genomic Encyclopedia of Type Strains, Phase IV (KMG-IV): sequencing the most valuable type-strain genomes for metagenomic binning, comparative biology and taxonomic classification.</title>
        <authorList>
            <person name="Goeker M."/>
        </authorList>
    </citation>
    <scope>NUCLEOTIDE SEQUENCE [LARGE SCALE GENOMIC DNA]</scope>
    <source>
        <strain evidence="2 3">DSM 16419</strain>
    </source>
</reference>
<evidence type="ECO:0000256" key="1">
    <source>
        <dbReference type="SAM" id="MobiDB-lite"/>
    </source>
</evidence>
<dbReference type="RefSeq" id="WP_308786817.1">
    <property type="nucleotide sequence ID" value="NZ_JAUSWB010000003.1"/>
</dbReference>
<evidence type="ECO:0000313" key="2">
    <source>
        <dbReference type="EMBL" id="MDQ0428655.1"/>
    </source>
</evidence>
<dbReference type="Proteomes" id="UP001241988">
    <property type="component" value="Unassembled WGS sequence"/>
</dbReference>
<feature type="region of interest" description="Disordered" evidence="1">
    <location>
        <begin position="94"/>
        <end position="118"/>
    </location>
</feature>